<dbReference type="GO" id="GO:0006508">
    <property type="term" value="P:proteolysis"/>
    <property type="evidence" value="ECO:0007669"/>
    <property type="project" value="UniProtKB-KW"/>
</dbReference>
<comment type="similarity">
    <text evidence="1 11">Belongs to the peptidase M48B family.</text>
</comment>
<dbReference type="RefSeq" id="WP_090933486.1">
    <property type="nucleotide sequence ID" value="NZ_FNDJ01000009.1"/>
</dbReference>
<feature type="binding site" evidence="11">
    <location>
        <position position="144"/>
    </location>
    <ligand>
        <name>Zn(2+)</name>
        <dbReference type="ChEBI" id="CHEBI:29105"/>
        <note>catalytic</note>
    </ligand>
</feature>
<dbReference type="PANTHER" id="PTHR43221">
    <property type="entry name" value="PROTEASE HTPX"/>
    <property type="match status" value="1"/>
</dbReference>
<feature type="transmembrane region" description="Helical" evidence="11">
    <location>
        <begin position="185"/>
        <end position="206"/>
    </location>
</feature>
<keyword evidence="9 11" id="KW-0482">Metalloprotease</keyword>
<feature type="transmembrane region" description="Helical" evidence="11">
    <location>
        <begin position="12"/>
        <end position="34"/>
    </location>
</feature>
<dbReference type="EC" id="3.4.24.-" evidence="11"/>
<evidence type="ECO:0000256" key="8">
    <source>
        <dbReference type="ARBA" id="ARBA00022989"/>
    </source>
</evidence>
<proteinExistence type="inferred from homology"/>
<evidence type="ECO:0000256" key="4">
    <source>
        <dbReference type="ARBA" id="ARBA00022692"/>
    </source>
</evidence>
<feature type="domain" description="Peptidase M48" evidence="12">
    <location>
        <begin position="73"/>
        <end position="291"/>
    </location>
</feature>
<feature type="transmembrane region" description="Helical" evidence="11">
    <location>
        <begin position="150"/>
        <end position="173"/>
    </location>
</feature>
<comment type="cofactor">
    <cofactor evidence="11">
        <name>Zn(2+)</name>
        <dbReference type="ChEBI" id="CHEBI:29105"/>
    </cofactor>
    <text evidence="11">Binds 1 zinc ion per subunit.</text>
</comment>
<keyword evidence="7 11" id="KW-0862">Zinc</keyword>
<protein>
    <recommendedName>
        <fullName evidence="11">Protease HtpX homolog</fullName>
        <ecNumber evidence="11">3.4.24.-</ecNumber>
    </recommendedName>
</protein>
<dbReference type="InterPro" id="IPR022919">
    <property type="entry name" value="Pept_M48_protease_HtpX"/>
</dbReference>
<dbReference type="EMBL" id="FNDJ01000009">
    <property type="protein sequence ID" value="SDJ13654.1"/>
    <property type="molecule type" value="Genomic_DNA"/>
</dbReference>
<feature type="active site" evidence="11">
    <location>
        <position position="141"/>
    </location>
</feature>
<keyword evidence="3 11" id="KW-0645">Protease</keyword>
<dbReference type="InterPro" id="IPR050083">
    <property type="entry name" value="HtpX_protease"/>
</dbReference>
<evidence type="ECO:0000259" key="12">
    <source>
        <dbReference type="Pfam" id="PF01435"/>
    </source>
</evidence>
<keyword evidence="6 11" id="KW-0378">Hydrolase</keyword>
<keyword evidence="8 11" id="KW-1133">Transmembrane helix</keyword>
<evidence type="ECO:0000256" key="11">
    <source>
        <dbReference type="HAMAP-Rule" id="MF_00188"/>
    </source>
</evidence>
<organism evidence="13 14">
    <name type="scientific">Nonomuraea jiangxiensis</name>
    <dbReference type="NCBI Taxonomy" id="633440"/>
    <lineage>
        <taxon>Bacteria</taxon>
        <taxon>Bacillati</taxon>
        <taxon>Actinomycetota</taxon>
        <taxon>Actinomycetes</taxon>
        <taxon>Streptosporangiales</taxon>
        <taxon>Streptosporangiaceae</taxon>
        <taxon>Nonomuraea</taxon>
    </lineage>
</organism>
<keyword evidence="2 11" id="KW-1003">Cell membrane</keyword>
<dbReference type="PANTHER" id="PTHR43221:SF2">
    <property type="entry name" value="PROTEASE HTPX HOMOLOG"/>
    <property type="match status" value="1"/>
</dbReference>
<keyword evidence="4 11" id="KW-0812">Transmembrane</keyword>
<feature type="transmembrane region" description="Helical" evidence="11">
    <location>
        <begin position="40"/>
        <end position="57"/>
    </location>
</feature>
<keyword evidence="13" id="KW-0346">Stress response</keyword>
<comment type="subcellular location">
    <subcellularLocation>
        <location evidence="11">Cell membrane</location>
        <topology evidence="11">Multi-pass membrane protein</topology>
    </subcellularLocation>
</comment>
<dbReference type="Proteomes" id="UP000199202">
    <property type="component" value="Unassembled WGS sequence"/>
</dbReference>
<dbReference type="NCBIfam" id="NF002669">
    <property type="entry name" value="PRK02391.1"/>
    <property type="match status" value="1"/>
</dbReference>
<keyword evidence="14" id="KW-1185">Reference proteome</keyword>
<dbReference type="Gene3D" id="3.30.2010.10">
    <property type="entry name" value="Metalloproteases ('zincins'), catalytic domain"/>
    <property type="match status" value="1"/>
</dbReference>
<evidence type="ECO:0000256" key="2">
    <source>
        <dbReference type="ARBA" id="ARBA00022475"/>
    </source>
</evidence>
<keyword evidence="10 11" id="KW-0472">Membrane</keyword>
<feature type="binding site" evidence="11">
    <location>
        <position position="140"/>
    </location>
    <ligand>
        <name>Zn(2+)</name>
        <dbReference type="ChEBI" id="CHEBI:29105"/>
        <note>catalytic</note>
    </ligand>
</feature>
<gene>
    <name evidence="11" type="primary">htpX</name>
    <name evidence="13" type="ORF">SAMN05421869_1094</name>
</gene>
<dbReference type="OrthoDB" id="15218at2"/>
<dbReference type="STRING" id="633440.SAMN05421869_1094"/>
<evidence type="ECO:0000256" key="10">
    <source>
        <dbReference type="ARBA" id="ARBA00023136"/>
    </source>
</evidence>
<dbReference type="AlphaFoldDB" id="A0A1G8R9C7"/>
<keyword evidence="5 11" id="KW-0479">Metal-binding</keyword>
<dbReference type="CDD" id="cd07327">
    <property type="entry name" value="M48B_HtpX_like"/>
    <property type="match status" value="1"/>
</dbReference>
<evidence type="ECO:0000256" key="6">
    <source>
        <dbReference type="ARBA" id="ARBA00022801"/>
    </source>
</evidence>
<reference evidence="13 14" key="1">
    <citation type="submission" date="2016-10" db="EMBL/GenBank/DDBJ databases">
        <authorList>
            <person name="de Groot N.N."/>
        </authorList>
    </citation>
    <scope>NUCLEOTIDE SEQUENCE [LARGE SCALE GENOMIC DNA]</scope>
    <source>
        <strain evidence="13 14">CGMCC 4.6533</strain>
    </source>
</reference>
<dbReference type="InterPro" id="IPR001915">
    <property type="entry name" value="Peptidase_M48"/>
</dbReference>
<dbReference type="GO" id="GO:0008270">
    <property type="term" value="F:zinc ion binding"/>
    <property type="evidence" value="ECO:0007669"/>
    <property type="project" value="UniProtKB-UniRule"/>
</dbReference>
<evidence type="ECO:0000313" key="13">
    <source>
        <dbReference type="EMBL" id="SDJ13654.1"/>
    </source>
</evidence>
<dbReference type="HAMAP" id="MF_00188">
    <property type="entry name" value="Pept_M48_protease_HtpX"/>
    <property type="match status" value="1"/>
</dbReference>
<evidence type="ECO:0000256" key="9">
    <source>
        <dbReference type="ARBA" id="ARBA00023049"/>
    </source>
</evidence>
<evidence type="ECO:0000256" key="1">
    <source>
        <dbReference type="ARBA" id="ARBA00009779"/>
    </source>
</evidence>
<feature type="binding site" evidence="11">
    <location>
        <position position="215"/>
    </location>
    <ligand>
        <name>Zn(2+)</name>
        <dbReference type="ChEBI" id="CHEBI:29105"/>
        <note>catalytic</note>
    </ligand>
</feature>
<accession>A0A1G8R9C7</accession>
<evidence type="ECO:0000256" key="3">
    <source>
        <dbReference type="ARBA" id="ARBA00022670"/>
    </source>
</evidence>
<evidence type="ECO:0000256" key="7">
    <source>
        <dbReference type="ARBA" id="ARBA00022833"/>
    </source>
</evidence>
<dbReference type="GO" id="GO:0005886">
    <property type="term" value="C:plasma membrane"/>
    <property type="evidence" value="ECO:0007669"/>
    <property type="project" value="UniProtKB-SubCell"/>
</dbReference>
<dbReference type="GO" id="GO:0004222">
    <property type="term" value="F:metalloendopeptidase activity"/>
    <property type="evidence" value="ECO:0007669"/>
    <property type="project" value="UniProtKB-UniRule"/>
</dbReference>
<name>A0A1G8R9C7_9ACTN</name>
<evidence type="ECO:0000256" key="5">
    <source>
        <dbReference type="ARBA" id="ARBA00022723"/>
    </source>
</evidence>
<evidence type="ECO:0000313" key="14">
    <source>
        <dbReference type="Proteomes" id="UP000199202"/>
    </source>
</evidence>
<dbReference type="Pfam" id="PF01435">
    <property type="entry name" value="Peptidase_M48"/>
    <property type="match status" value="1"/>
</dbReference>
<sequence length="299" mass="32054">MRTRFASDRGLTSRMVVTMFLLGLLYVVFVGILVAVGVQVLTVLVLAGGLLLVQFFLSDRIALFAMHGREVSPQEAPELHGLIDRLCALADMPKPRVAIADSDVPNAFATGRNQKRAVVCVTTGILRRLEPQELEGVIAHELSHVAHRDVAVMTIASFLGIVAGLMTRFALFAGLGGRRNGGQGGIPIGLIIVLVSALVYAVSFLLTRALSRYRELAADRAGALLTQRPSALASALVKVTGDMARIPTRDLREAEPFNAFYFAPALAKGASLASLLATHPPLERRLEQLATISKQLGRG</sequence>